<dbReference type="PANTHER" id="PTHR47245:SF1">
    <property type="entry name" value="FOLDASE PROTEIN PRSA"/>
    <property type="match status" value="1"/>
</dbReference>
<gene>
    <name evidence="13" type="primary">prsA1</name>
    <name evidence="11" type="synonym">prsA</name>
    <name evidence="13" type="ORF">NCTC4822_03198</name>
</gene>
<comment type="catalytic activity">
    <reaction evidence="1 11">
        <text>[protein]-peptidylproline (omega=180) = [protein]-peptidylproline (omega=0)</text>
        <dbReference type="Rhea" id="RHEA:16237"/>
        <dbReference type="Rhea" id="RHEA-COMP:10747"/>
        <dbReference type="Rhea" id="RHEA-COMP:10748"/>
        <dbReference type="ChEBI" id="CHEBI:83833"/>
        <dbReference type="ChEBI" id="CHEBI:83834"/>
        <dbReference type="EC" id="5.2.1.8"/>
    </reaction>
</comment>
<name>A0A380CJB6_SPOPA</name>
<dbReference type="InterPro" id="IPR023058">
    <property type="entry name" value="PPIase_PpiC_CS"/>
</dbReference>
<comment type="function">
    <text evidence="11">Plays a major role in protein secretion by helping the post-translocational extracellular folding of several secreted proteins.</text>
</comment>
<proteinExistence type="inferred from homology"/>
<evidence type="ECO:0000256" key="11">
    <source>
        <dbReference type="HAMAP-Rule" id="MF_01145"/>
    </source>
</evidence>
<dbReference type="PROSITE" id="PS51257">
    <property type="entry name" value="PROKAR_LIPOPROTEIN"/>
    <property type="match status" value="1"/>
</dbReference>
<dbReference type="GO" id="GO:0005886">
    <property type="term" value="C:plasma membrane"/>
    <property type="evidence" value="ECO:0007669"/>
    <property type="project" value="UniProtKB-SubCell"/>
</dbReference>
<dbReference type="InterPro" id="IPR000297">
    <property type="entry name" value="PPIase_PpiC"/>
</dbReference>
<sequence length="290" mass="33071">MVKKWLNTKVKVGLAALSLVVITGCSNGESVATVDGEKITKDELYEILVQSNGQQALDALIDEKIVNLEVKKEDIKVSDEEIDEEITKFIENAGGEEAFNNALEQSGMTEKDFKDDVIQYLSIRKLMEPRVEVTDEEIETYFEENKEAFNVEEQVEARHILVEDEKTANEIVQKLEDGEDFAELAKEYSTDEGSGALGGDLGFFTRGRMVPEFEEKAFSLKVGEISEPVKSEYGYHIIEVLDKKEAKDAVFEDHVVEIREKLFEDKMQTEYVTWLEEAREKYDIKNNLDK</sequence>
<evidence type="ECO:0000313" key="14">
    <source>
        <dbReference type="Proteomes" id="UP000254519"/>
    </source>
</evidence>
<dbReference type="InterPro" id="IPR027304">
    <property type="entry name" value="Trigger_fact/SurA_dom_sf"/>
</dbReference>
<reference evidence="13 14" key="1">
    <citation type="submission" date="2018-06" db="EMBL/GenBank/DDBJ databases">
        <authorList>
            <consortium name="Pathogen Informatics"/>
            <person name="Doyle S."/>
        </authorList>
    </citation>
    <scope>NUCLEOTIDE SEQUENCE [LARGE SCALE GENOMIC DNA]</scope>
    <source>
        <strain evidence="14">ATCC 11859 / DSM 33 / NCIB 8841 / NCTC 4822</strain>
    </source>
</reference>
<evidence type="ECO:0000256" key="4">
    <source>
        <dbReference type="ARBA" id="ARBA00022475"/>
    </source>
</evidence>
<dbReference type="InterPro" id="IPR023059">
    <property type="entry name" value="Foldase_PrsA"/>
</dbReference>
<dbReference type="GO" id="GO:0003755">
    <property type="term" value="F:peptidyl-prolyl cis-trans isomerase activity"/>
    <property type="evidence" value="ECO:0007669"/>
    <property type="project" value="UniProtKB-UniRule"/>
</dbReference>
<dbReference type="Gene3D" id="1.10.4030.10">
    <property type="entry name" value="Porin chaperone SurA, peptide-binding domain"/>
    <property type="match status" value="1"/>
</dbReference>
<dbReference type="SUPFAM" id="SSF54534">
    <property type="entry name" value="FKBP-like"/>
    <property type="match status" value="1"/>
</dbReference>
<evidence type="ECO:0000256" key="10">
    <source>
        <dbReference type="ARBA" id="ARBA00023288"/>
    </source>
</evidence>
<dbReference type="Gene3D" id="3.10.50.40">
    <property type="match status" value="1"/>
</dbReference>
<dbReference type="SUPFAM" id="SSF109998">
    <property type="entry name" value="Triger factor/SurA peptide-binding domain-like"/>
    <property type="match status" value="1"/>
</dbReference>
<dbReference type="Pfam" id="PF13616">
    <property type="entry name" value="Rotamase_3"/>
    <property type="match status" value="1"/>
</dbReference>
<dbReference type="Pfam" id="PF13624">
    <property type="entry name" value="SurA_N_3"/>
    <property type="match status" value="1"/>
</dbReference>
<dbReference type="PANTHER" id="PTHR47245">
    <property type="entry name" value="PEPTIDYLPROLYL ISOMERASE"/>
    <property type="match status" value="1"/>
</dbReference>
<evidence type="ECO:0000256" key="5">
    <source>
        <dbReference type="ARBA" id="ARBA00022729"/>
    </source>
</evidence>
<dbReference type="RefSeq" id="WP_115363721.1">
    <property type="nucleotide sequence ID" value="NZ_CP038012.1"/>
</dbReference>
<dbReference type="HAMAP" id="MF_01145">
    <property type="entry name" value="Foldase_PrsA"/>
    <property type="match status" value="1"/>
</dbReference>
<keyword evidence="4 11" id="KW-1003">Cell membrane</keyword>
<keyword evidence="9 11" id="KW-0413">Isomerase</keyword>
<dbReference type="PROSITE" id="PS01096">
    <property type="entry name" value="PPIC_PPIASE_1"/>
    <property type="match status" value="1"/>
</dbReference>
<evidence type="ECO:0000256" key="9">
    <source>
        <dbReference type="ARBA" id="ARBA00023235"/>
    </source>
</evidence>
<evidence type="ECO:0000256" key="2">
    <source>
        <dbReference type="ARBA" id="ARBA00004193"/>
    </source>
</evidence>
<evidence type="ECO:0000256" key="1">
    <source>
        <dbReference type="ARBA" id="ARBA00000971"/>
    </source>
</evidence>
<keyword evidence="10 11" id="KW-0449">Lipoprotein</keyword>
<organism evidence="13 14">
    <name type="scientific">Sporosarcina pasteurii</name>
    <name type="common">Bacillus pasteurii</name>
    <dbReference type="NCBI Taxonomy" id="1474"/>
    <lineage>
        <taxon>Bacteria</taxon>
        <taxon>Bacillati</taxon>
        <taxon>Bacillota</taxon>
        <taxon>Bacilli</taxon>
        <taxon>Bacillales</taxon>
        <taxon>Caryophanaceae</taxon>
        <taxon>Sporosarcina</taxon>
    </lineage>
</organism>
<keyword evidence="5 11" id="KW-0732">Signal</keyword>
<dbReference type="OrthoDB" id="14196at2"/>
<dbReference type="InterPro" id="IPR046357">
    <property type="entry name" value="PPIase_dom_sf"/>
</dbReference>
<keyword evidence="6 11" id="KW-0697">Rotamase</keyword>
<evidence type="ECO:0000313" key="13">
    <source>
        <dbReference type="EMBL" id="SUJ21676.1"/>
    </source>
</evidence>
<dbReference type="InterPro" id="IPR050245">
    <property type="entry name" value="PrsA_foldase"/>
</dbReference>
<keyword evidence="8 11" id="KW-0564">Palmitate</keyword>
<dbReference type="EC" id="5.2.1.8" evidence="11"/>
<evidence type="ECO:0000256" key="7">
    <source>
        <dbReference type="ARBA" id="ARBA00023136"/>
    </source>
</evidence>
<accession>A0A380CJB6</accession>
<keyword evidence="7 11" id="KW-0472">Membrane</keyword>
<comment type="similarity">
    <text evidence="3 11">Belongs to the PrsA family.</text>
</comment>
<dbReference type="Proteomes" id="UP000254519">
    <property type="component" value="Unassembled WGS sequence"/>
</dbReference>
<evidence type="ECO:0000256" key="6">
    <source>
        <dbReference type="ARBA" id="ARBA00023110"/>
    </source>
</evidence>
<keyword evidence="14" id="KW-1185">Reference proteome</keyword>
<evidence type="ECO:0000256" key="3">
    <source>
        <dbReference type="ARBA" id="ARBA00006071"/>
    </source>
</evidence>
<protein>
    <recommendedName>
        <fullName evidence="11">Foldase protein PrsA</fullName>
        <ecNumber evidence="11">5.2.1.8</ecNumber>
    </recommendedName>
</protein>
<dbReference type="AlphaFoldDB" id="A0A380CJB6"/>
<feature type="domain" description="PpiC" evidence="12">
    <location>
        <begin position="152"/>
        <end position="242"/>
    </location>
</feature>
<dbReference type="EMBL" id="UGYZ01000002">
    <property type="protein sequence ID" value="SUJ21676.1"/>
    <property type="molecule type" value="Genomic_DNA"/>
</dbReference>
<evidence type="ECO:0000256" key="8">
    <source>
        <dbReference type="ARBA" id="ARBA00023139"/>
    </source>
</evidence>
<dbReference type="GO" id="GO:0006457">
    <property type="term" value="P:protein folding"/>
    <property type="evidence" value="ECO:0007669"/>
    <property type="project" value="UniProtKB-UniRule"/>
</dbReference>
<comment type="subcellular location">
    <subcellularLocation>
        <location evidence="2 11">Cell membrane</location>
        <topology evidence="2 11">Lipid-anchor</topology>
    </subcellularLocation>
</comment>
<dbReference type="PROSITE" id="PS50198">
    <property type="entry name" value="PPIC_PPIASE_2"/>
    <property type="match status" value="1"/>
</dbReference>
<evidence type="ECO:0000259" key="12">
    <source>
        <dbReference type="PROSITE" id="PS50198"/>
    </source>
</evidence>